<sequence length="205" mass="22468">MARRKKKQEDCFIPSKLSISLSETARRSLQPEVFENVDPSSGATTTAAPSEPALPPLACGGNRLWQYDGDILEQYTVSSGTGDYESLVNKSTTTKSADREEVTMAEVKSVRMEYEAMGGGLGPPAAFVEEHEFIEAMDAKVPEGSCEMRKLSLIGAEEQNFITKLMDETMRKFGRAGRSDLQLQFSVTKTGGIPCLQMSAVKRQN</sequence>
<evidence type="ECO:0000313" key="3">
    <source>
        <dbReference type="Proteomes" id="UP001177023"/>
    </source>
</evidence>
<dbReference type="EMBL" id="CATQJA010002581">
    <property type="protein sequence ID" value="CAJ0571770.1"/>
    <property type="molecule type" value="Genomic_DNA"/>
</dbReference>
<reference evidence="2" key="1">
    <citation type="submission" date="2023-06" db="EMBL/GenBank/DDBJ databases">
        <authorList>
            <person name="Delattre M."/>
        </authorList>
    </citation>
    <scope>NUCLEOTIDE SEQUENCE</scope>
    <source>
        <strain evidence="2">AF72</strain>
    </source>
</reference>
<accession>A0AA36CMY5</accession>
<comment type="caution">
    <text evidence="2">The sequence shown here is derived from an EMBL/GenBank/DDBJ whole genome shotgun (WGS) entry which is preliminary data.</text>
</comment>
<feature type="compositionally biased region" description="Low complexity" evidence="1">
    <location>
        <begin position="39"/>
        <end position="51"/>
    </location>
</feature>
<dbReference type="AlphaFoldDB" id="A0AA36CMY5"/>
<feature type="non-terminal residue" evidence="2">
    <location>
        <position position="205"/>
    </location>
</feature>
<dbReference type="Proteomes" id="UP001177023">
    <property type="component" value="Unassembled WGS sequence"/>
</dbReference>
<evidence type="ECO:0000256" key="1">
    <source>
        <dbReference type="SAM" id="MobiDB-lite"/>
    </source>
</evidence>
<gene>
    <name evidence="2" type="ORF">MSPICULIGERA_LOCUS10170</name>
</gene>
<protein>
    <submittedName>
        <fullName evidence="2">Uncharacterized protein</fullName>
    </submittedName>
</protein>
<feature type="region of interest" description="Disordered" evidence="1">
    <location>
        <begin position="32"/>
        <end position="55"/>
    </location>
</feature>
<organism evidence="2 3">
    <name type="scientific">Mesorhabditis spiculigera</name>
    <dbReference type="NCBI Taxonomy" id="96644"/>
    <lineage>
        <taxon>Eukaryota</taxon>
        <taxon>Metazoa</taxon>
        <taxon>Ecdysozoa</taxon>
        <taxon>Nematoda</taxon>
        <taxon>Chromadorea</taxon>
        <taxon>Rhabditida</taxon>
        <taxon>Rhabditina</taxon>
        <taxon>Rhabditomorpha</taxon>
        <taxon>Rhabditoidea</taxon>
        <taxon>Rhabditidae</taxon>
        <taxon>Mesorhabditinae</taxon>
        <taxon>Mesorhabditis</taxon>
    </lineage>
</organism>
<keyword evidence="3" id="KW-1185">Reference proteome</keyword>
<evidence type="ECO:0000313" key="2">
    <source>
        <dbReference type="EMBL" id="CAJ0571770.1"/>
    </source>
</evidence>
<proteinExistence type="predicted"/>
<name>A0AA36CMY5_9BILA</name>